<dbReference type="PANTHER" id="PTHR19879:SF9">
    <property type="entry name" value="TRANSCRIPTION INITIATION FACTOR TFIID SUBUNIT 5"/>
    <property type="match status" value="1"/>
</dbReference>
<keyword evidence="1 5" id="KW-0853">WD repeat</keyword>
<dbReference type="InterPro" id="IPR019775">
    <property type="entry name" value="WD40_repeat_CS"/>
</dbReference>
<dbReference type="KEGG" id="hoh:Hoch_5333"/>
<dbReference type="CDD" id="cd14014">
    <property type="entry name" value="STKc_PknB_like"/>
    <property type="match status" value="1"/>
</dbReference>
<dbReference type="RefSeq" id="WP_012830410.1">
    <property type="nucleotide sequence ID" value="NC_013440.1"/>
</dbReference>
<feature type="repeat" description="WD" evidence="5">
    <location>
        <begin position="1470"/>
        <end position="1503"/>
    </location>
</feature>
<name>D0LXR3_HALO1</name>
<dbReference type="Proteomes" id="UP000001880">
    <property type="component" value="Chromosome"/>
</dbReference>
<dbReference type="SUPFAM" id="SSF52540">
    <property type="entry name" value="P-loop containing nucleoside triphosphate hydrolases"/>
    <property type="match status" value="1"/>
</dbReference>
<dbReference type="PROSITE" id="PS50082">
    <property type="entry name" value="WD_REPEATS_2"/>
    <property type="match status" value="15"/>
</dbReference>
<protein>
    <submittedName>
        <fullName evidence="11">Serine/threonine protein kinase with WD40 repeats</fullName>
    </submittedName>
</protein>
<dbReference type="OrthoDB" id="9765809at2"/>
<evidence type="ECO:0000256" key="3">
    <source>
        <dbReference type="ARBA" id="ARBA00022741"/>
    </source>
</evidence>
<feature type="repeat" description="WD" evidence="5">
    <location>
        <begin position="1386"/>
        <end position="1427"/>
    </location>
</feature>
<evidence type="ECO:0000256" key="6">
    <source>
        <dbReference type="PROSITE-ProRule" id="PRU10141"/>
    </source>
</evidence>
<dbReference type="SUPFAM" id="SSF50978">
    <property type="entry name" value="WD40 repeat-like"/>
    <property type="match status" value="3"/>
</dbReference>
<feature type="repeat" description="WD" evidence="5">
    <location>
        <begin position="1260"/>
        <end position="1291"/>
    </location>
</feature>
<dbReference type="Gene3D" id="3.30.200.20">
    <property type="entry name" value="Phosphorylase Kinase, domain 1"/>
    <property type="match status" value="1"/>
</dbReference>
<feature type="binding site" evidence="6">
    <location>
        <position position="121"/>
    </location>
    <ligand>
        <name>ATP</name>
        <dbReference type="ChEBI" id="CHEBI:30616"/>
    </ligand>
</feature>
<keyword evidence="11" id="KW-0808">Transferase</keyword>
<reference evidence="11 12" key="1">
    <citation type="journal article" date="2010" name="Stand. Genomic Sci.">
        <title>Complete genome sequence of Haliangium ochraceum type strain (SMP-2).</title>
        <authorList>
            <consortium name="US DOE Joint Genome Institute (JGI-PGF)"/>
            <person name="Ivanova N."/>
            <person name="Daum C."/>
            <person name="Lang E."/>
            <person name="Abt B."/>
            <person name="Kopitz M."/>
            <person name="Saunders E."/>
            <person name="Lapidus A."/>
            <person name="Lucas S."/>
            <person name="Glavina Del Rio T."/>
            <person name="Nolan M."/>
            <person name="Tice H."/>
            <person name="Copeland A."/>
            <person name="Cheng J.F."/>
            <person name="Chen F."/>
            <person name="Bruce D."/>
            <person name="Goodwin L."/>
            <person name="Pitluck S."/>
            <person name="Mavromatis K."/>
            <person name="Pati A."/>
            <person name="Mikhailova N."/>
            <person name="Chen A."/>
            <person name="Palaniappan K."/>
            <person name="Land M."/>
            <person name="Hauser L."/>
            <person name="Chang Y.J."/>
            <person name="Jeffries C.D."/>
            <person name="Detter J.C."/>
            <person name="Brettin T."/>
            <person name="Rohde M."/>
            <person name="Goker M."/>
            <person name="Bristow J."/>
            <person name="Markowitz V."/>
            <person name="Eisen J.A."/>
            <person name="Hugenholtz P."/>
            <person name="Kyrpides N.C."/>
            <person name="Klenk H.P."/>
        </authorList>
    </citation>
    <scope>NUCLEOTIDE SEQUENCE [LARGE SCALE GENOMIC DNA]</scope>
    <source>
        <strain evidence="12">DSM 14365 / CIP 107738 / JCM 11303 / AJ 13395 / SMP-2</strain>
    </source>
</reference>
<dbReference type="SUPFAM" id="SSF56112">
    <property type="entry name" value="Protein kinase-like (PK-like)"/>
    <property type="match status" value="1"/>
</dbReference>
<dbReference type="PROSITE" id="PS00108">
    <property type="entry name" value="PROTEIN_KINASE_ST"/>
    <property type="match status" value="1"/>
</dbReference>
<keyword evidence="2" id="KW-0677">Repeat</keyword>
<feature type="repeat" description="WD" evidence="5">
    <location>
        <begin position="1512"/>
        <end position="1553"/>
    </location>
</feature>
<dbReference type="PRINTS" id="PR00320">
    <property type="entry name" value="GPROTEINBRPT"/>
</dbReference>
<evidence type="ECO:0000256" key="8">
    <source>
        <dbReference type="SAM" id="MobiDB-lite"/>
    </source>
</evidence>
<evidence type="ECO:0000256" key="7">
    <source>
        <dbReference type="SAM" id="Coils"/>
    </source>
</evidence>
<feature type="repeat" description="WD" evidence="5">
    <location>
        <begin position="1176"/>
        <end position="1208"/>
    </location>
</feature>
<feature type="repeat" description="WD" evidence="5">
    <location>
        <begin position="1596"/>
        <end position="1628"/>
    </location>
</feature>
<evidence type="ECO:0000256" key="2">
    <source>
        <dbReference type="ARBA" id="ARBA00022737"/>
    </source>
</evidence>
<feature type="repeat" description="WD" evidence="5">
    <location>
        <begin position="1428"/>
        <end position="1469"/>
    </location>
</feature>
<dbReference type="InterPro" id="IPR020472">
    <property type="entry name" value="WD40_PAC1"/>
</dbReference>
<feature type="domain" description="Protein kinase" evidence="10">
    <location>
        <begin position="92"/>
        <end position="378"/>
    </location>
</feature>
<evidence type="ECO:0000256" key="5">
    <source>
        <dbReference type="PROSITE-ProRule" id="PRU00221"/>
    </source>
</evidence>
<dbReference type="InterPro" id="IPR015943">
    <property type="entry name" value="WD40/YVTN_repeat-like_dom_sf"/>
</dbReference>
<gene>
    <name evidence="11" type="ordered locus">Hoch_5333</name>
</gene>
<feature type="repeat" description="WD" evidence="5">
    <location>
        <begin position="1554"/>
        <end position="1588"/>
    </location>
</feature>
<dbReference type="InterPro" id="IPR027417">
    <property type="entry name" value="P-loop_NTPase"/>
</dbReference>
<dbReference type="SMART" id="SM00220">
    <property type="entry name" value="S_TKc"/>
    <property type="match status" value="1"/>
</dbReference>
<dbReference type="Pfam" id="PF00069">
    <property type="entry name" value="Pkinase"/>
    <property type="match status" value="1"/>
</dbReference>
<feature type="repeat" description="WD" evidence="5">
    <location>
        <begin position="1344"/>
        <end position="1385"/>
    </location>
</feature>
<dbReference type="GO" id="GO:0004674">
    <property type="term" value="F:protein serine/threonine kinase activity"/>
    <property type="evidence" value="ECO:0007669"/>
    <property type="project" value="UniProtKB-KW"/>
</dbReference>
<dbReference type="InterPro" id="IPR001680">
    <property type="entry name" value="WD40_rpt"/>
</dbReference>
<feature type="repeat" description="WD" evidence="5">
    <location>
        <begin position="1218"/>
        <end position="1249"/>
    </location>
</feature>
<keyword evidence="9" id="KW-1133">Transmembrane helix</keyword>
<feature type="repeat" description="WD" evidence="5">
    <location>
        <begin position="1088"/>
        <end position="1122"/>
    </location>
</feature>
<dbReference type="InterPro" id="IPR000719">
    <property type="entry name" value="Prot_kinase_dom"/>
</dbReference>
<dbReference type="CDD" id="cd00200">
    <property type="entry name" value="WD40"/>
    <property type="match status" value="2"/>
</dbReference>
<evidence type="ECO:0000256" key="4">
    <source>
        <dbReference type="ARBA" id="ARBA00022840"/>
    </source>
</evidence>
<feature type="coiled-coil region" evidence="7">
    <location>
        <begin position="922"/>
        <end position="949"/>
    </location>
</feature>
<dbReference type="Pfam" id="PF00400">
    <property type="entry name" value="WD40"/>
    <property type="match status" value="15"/>
</dbReference>
<dbReference type="GO" id="GO:0005524">
    <property type="term" value="F:ATP binding"/>
    <property type="evidence" value="ECO:0007669"/>
    <property type="project" value="UniProtKB-UniRule"/>
</dbReference>
<feature type="transmembrane region" description="Helical" evidence="9">
    <location>
        <begin position="677"/>
        <end position="698"/>
    </location>
</feature>
<keyword evidence="9" id="KW-0812">Transmembrane</keyword>
<accession>D0LXR3</accession>
<dbReference type="Gene3D" id="1.10.510.10">
    <property type="entry name" value="Transferase(Phosphotransferase) domain 1"/>
    <property type="match status" value="1"/>
</dbReference>
<feature type="region of interest" description="Disordered" evidence="8">
    <location>
        <begin position="737"/>
        <end position="760"/>
    </location>
</feature>
<dbReference type="PROSITE" id="PS50294">
    <property type="entry name" value="WD_REPEATS_REGION"/>
    <property type="match status" value="15"/>
</dbReference>
<dbReference type="HOGENOM" id="CLU_002352_1_0_7"/>
<feature type="repeat" description="WD" evidence="5">
    <location>
        <begin position="1046"/>
        <end position="1078"/>
    </location>
</feature>
<dbReference type="InterPro" id="IPR036322">
    <property type="entry name" value="WD40_repeat_dom_sf"/>
</dbReference>
<dbReference type="PROSITE" id="PS00107">
    <property type="entry name" value="PROTEIN_KINASE_ATP"/>
    <property type="match status" value="1"/>
</dbReference>
<dbReference type="InterPro" id="IPR011009">
    <property type="entry name" value="Kinase-like_dom_sf"/>
</dbReference>
<feature type="repeat" description="WD" evidence="5">
    <location>
        <begin position="1134"/>
        <end position="1166"/>
    </location>
</feature>
<dbReference type="SMART" id="SM00320">
    <property type="entry name" value="WD40"/>
    <property type="match status" value="15"/>
</dbReference>
<keyword evidence="11" id="KW-0418">Kinase</keyword>
<dbReference type="EMBL" id="CP001804">
    <property type="protein sequence ID" value="ACY17818.1"/>
    <property type="molecule type" value="Genomic_DNA"/>
</dbReference>
<dbReference type="Gene3D" id="2.130.10.10">
    <property type="entry name" value="YVTN repeat-like/Quinoprotein amine dehydrogenase"/>
    <property type="match status" value="5"/>
</dbReference>
<evidence type="ECO:0000256" key="9">
    <source>
        <dbReference type="SAM" id="Phobius"/>
    </source>
</evidence>
<evidence type="ECO:0000256" key="1">
    <source>
        <dbReference type="ARBA" id="ARBA00022574"/>
    </source>
</evidence>
<evidence type="ECO:0000313" key="11">
    <source>
        <dbReference type="EMBL" id="ACY17818.1"/>
    </source>
</evidence>
<keyword evidence="9" id="KW-0472">Membrane</keyword>
<dbReference type="PROSITE" id="PS00678">
    <property type="entry name" value="WD_REPEATS_1"/>
    <property type="match status" value="1"/>
</dbReference>
<feature type="repeat" description="WD" evidence="5">
    <location>
        <begin position="1302"/>
        <end position="1334"/>
    </location>
</feature>
<evidence type="ECO:0000313" key="12">
    <source>
        <dbReference type="Proteomes" id="UP000001880"/>
    </source>
</evidence>
<keyword evidence="11" id="KW-0723">Serine/threonine-protein kinase</keyword>
<dbReference type="STRING" id="502025.Hoch_5333"/>
<dbReference type="Gene3D" id="3.40.50.300">
    <property type="entry name" value="P-loop containing nucleotide triphosphate hydrolases"/>
    <property type="match status" value="1"/>
</dbReference>
<dbReference type="InterPro" id="IPR049052">
    <property type="entry name" value="nSTAND1"/>
</dbReference>
<keyword evidence="3 6" id="KW-0547">Nucleotide-binding</keyword>
<sequence>MAENDGAADTKDASPGEVARAGARVSGDRIDGKTEYGVNASLAEASTFMSSSPMMAALEPTMTAPMRRSGSGARARTPLEPMEAFGRGFGQYELIRPLGHGGMGQVFLGRDTRLGRLVALKFLRYREDASATRFLDEARATARCNHPHIVTIYEVGEHQGAPYMVLEYLPGRTLREWLTQRSERQGIFDQAGHAERPFGLSLSYAVDLMLPVVRALVYAHERGIVHRDLKPENIMLAEAGSLKVLDFGIAMVTEGAEADVSFEQAEDTPGSVATAVEAGTPFYMAPEQWSGDEVDHRCDIWAAGLILFELLCGAHPLAPITRVKLVNVQDLDLPMPRVRDFRDDLGKLGATIDRCLIKRPEDRLGSAKELLDVLESTVRPHRGSAYDQDTSPYPGLVAYQESDAERFFGRSQAVTMVVNRLSEIPLLVVLGPSGAGKSSFVRAGVVPALDRTGDAWESFVVRPGARPVAALASLLRRHAWDTGTEVSAGAAPTEPLAGENPMPPGISSEEIGARLRAEPGYLGAQLRARARRRLSRVVLFVDQFEEVYTLASLAERKAFFACLSGVADDVDAPLRVVIALRSDFLDLTTDAQAAIPGFHRGITLLPPMDRPALREALVRPLEPLAYRFESSELVEDMLDALENTASALPLLQFTASKLWELRDPQQRMLTRGSYDTLGGVAGILAVHADAVLATMAAGDRALARVLLLRLVTPERTRAVVSISELYDLAEGTSRRGAEIDSVSEDDAGDEGVAGEQARPGARGVRALGPVSYDDIDRVLGQLVNARLLVVENDDIAASAAGGATDISVELVHESLIDRWPTLATWVSESYDDMAFVERLRRAAREWRDHERADELLWQGSAAERAWTWYQPYAGELTPVEREYIEAVRAHAVRAQRQRRLFVGGAIAVLLFFAVAMTLLAWRERQANQLAAQQAERAQTETARARAQARMARDASRIAVARELEDEDPTTVLALLREVEEPELARSWPMLVSRALRTGVARAVLSGHEDQVYAAAFSPEGERVVTAGWDGTARIWDADGVGTPVVLRGHTGRINAVHFSPDGTSVLTASVDHSARVWNANGAGEPLVLEGHTDEVVSAVFSPDGERVATASADGRARVWSVRAVVAGRAKSVTLRGHTGPVRAVAFSPDGERVVTASADGTARVWSADGTGAAVVLRGHSDQIRAVSFSPDGERVVTASADGTARVWSADGSGEPVVLRGHQGWVVDVCFSPDGERVATASFDNSARVWLADGSGEPVVLAGHTQSVASVRFSPEGERVVTASYDKTARAWPADGLGTSVLFQGHGGLVRTAAFSGDGERVVTASEDGTARVWKARGVPQPQVVHAHQGAVYSMMFSADGAQLLSASADGTARLWRLDGGDAPVVFEGHAGALTGAMFDPSGERIVTSSFDKTARVWTLGSDAAPVVLEGHTGWLSEAVFSPDGRSVATASSDGTVRLWDAGSGRSSAVFRGHAGEVMNVGFSPDGARLVSASADQSARVWTVAEPEAEPLVFGHPSVVYSASFSADGRYIVTAADDGVARVWAADGRSQPRTLRGHADSLTSASFSPDGRRVVTASRDRSAWIWDLEGEGAPLVLDGHPGWVGQAVFSPDGRRVATSASDGSIWLWSDVAPIAVDTDALWRATSYCLPVDARRSLLSADAESAAQDFSACVARVARVAESARE</sequence>
<keyword evidence="7" id="KW-0175">Coiled coil</keyword>
<proteinExistence type="predicted"/>
<keyword evidence="12" id="KW-1185">Reference proteome</keyword>
<dbReference type="InterPro" id="IPR017441">
    <property type="entry name" value="Protein_kinase_ATP_BS"/>
</dbReference>
<feature type="transmembrane region" description="Helical" evidence="9">
    <location>
        <begin position="900"/>
        <end position="921"/>
    </location>
</feature>
<dbReference type="PROSITE" id="PS50011">
    <property type="entry name" value="PROTEIN_KINASE_DOM"/>
    <property type="match status" value="1"/>
</dbReference>
<feature type="repeat" description="WD" evidence="5">
    <location>
        <begin position="1004"/>
        <end position="1036"/>
    </location>
</feature>
<evidence type="ECO:0000259" key="10">
    <source>
        <dbReference type="PROSITE" id="PS50011"/>
    </source>
</evidence>
<dbReference type="eggNOG" id="COG0515">
    <property type="taxonomic scope" value="Bacteria"/>
</dbReference>
<dbReference type="Pfam" id="PF20703">
    <property type="entry name" value="nSTAND1"/>
    <property type="match status" value="2"/>
</dbReference>
<feature type="region of interest" description="Disordered" evidence="8">
    <location>
        <begin position="1"/>
        <end position="26"/>
    </location>
</feature>
<dbReference type="eggNOG" id="COG2319">
    <property type="taxonomic scope" value="Bacteria"/>
</dbReference>
<dbReference type="InterPro" id="IPR008271">
    <property type="entry name" value="Ser/Thr_kinase_AS"/>
</dbReference>
<keyword evidence="4 6" id="KW-0067">ATP-binding</keyword>
<dbReference type="PANTHER" id="PTHR19879">
    <property type="entry name" value="TRANSCRIPTION INITIATION FACTOR TFIID"/>
    <property type="match status" value="1"/>
</dbReference>
<organism evidence="11 12">
    <name type="scientific">Haliangium ochraceum (strain DSM 14365 / JCM 11303 / SMP-2)</name>
    <dbReference type="NCBI Taxonomy" id="502025"/>
    <lineage>
        <taxon>Bacteria</taxon>
        <taxon>Pseudomonadati</taxon>
        <taxon>Myxococcota</taxon>
        <taxon>Polyangia</taxon>
        <taxon>Haliangiales</taxon>
        <taxon>Kofleriaceae</taxon>
        <taxon>Haliangium</taxon>
    </lineage>
</organism>